<dbReference type="NCBIfam" id="TIGR00229">
    <property type="entry name" value="sensory_box"/>
    <property type="match status" value="1"/>
</dbReference>
<sequence>MDFSGPRVPASHAATALTHLLAGAVKTLECDAGAIYGIAAEAPPSRLAEVSNATPEASLFSPSFIAQCLTRCPQQEPAYIASVATARDRTEFGADAPDSLAFVMVAGIHDAQGVRRALLVLGGFSGKPGLSPAQHFVLGALGKQFLAYLCADAPTVLALPDSTAALQQISTERLRLLESAVNNARDSILITEAEPIDLPGPRIVYCNPAFTKTTGYAEADVIGLTPRILHGPETDRAALDTLKTALRKWRPIEIELLNYRKDGTPFWVELSIVPVADETGWFTHWVSVQRDTTERKEAEAAAARVHFAEREREVLAERLAERQRAQMALVYAATHDELTQLHNRAYVIEQLNFELEQERGSGGALLYLDLDGFKLVNDSLGHAAGDALLIQVADRLQHCLRPEDVLARFAGDEFVILIRQDANAAHLESIAHRIREALQGAFTMNARDIFVSCSIGIVRLAARYETAAEVLRDADTAMYAAKRSAAGGFLFFEPAMHERALQALSLQSDLRDAVRQGDFTICYQPIFDTHTRAVTGVEALIRWTHVERGPVPPDVFIPIAERMGLIGTIDRWVRESAIAQLLVWQQQFPALKIRLNVNVSALNLRDQSFLTNLEAIAQTSGFDLSDLQIEITEGLLLADSPATERLLVAMRKRGVKIALDDFGTGFSSLSYIDRYPIDTIKIDRTFVTRMLLQTRTMSILRNVISLAKDLDLDVVAEGVENEAQYEALAAMGCSHVQGYLFCKPLPAPALAAVLACPVMPLAPAAVRTNPSPGA</sequence>
<dbReference type="NCBIfam" id="TIGR00254">
    <property type="entry name" value="GGDEF"/>
    <property type="match status" value="1"/>
</dbReference>
<dbReference type="InterPro" id="IPR052155">
    <property type="entry name" value="Biofilm_reg_signaling"/>
</dbReference>
<organism evidence="5 6">
    <name type="scientific">Robbsia betulipollinis</name>
    <dbReference type="NCBI Taxonomy" id="2981849"/>
    <lineage>
        <taxon>Bacteria</taxon>
        <taxon>Pseudomonadati</taxon>
        <taxon>Pseudomonadota</taxon>
        <taxon>Betaproteobacteria</taxon>
        <taxon>Burkholderiales</taxon>
        <taxon>Burkholderiaceae</taxon>
        <taxon>Robbsia</taxon>
    </lineage>
</organism>
<dbReference type="Gene3D" id="3.30.450.20">
    <property type="entry name" value="PAS domain"/>
    <property type="match status" value="1"/>
</dbReference>
<dbReference type="SUPFAM" id="SSF55785">
    <property type="entry name" value="PYP-like sensor domain (PAS domain)"/>
    <property type="match status" value="1"/>
</dbReference>
<dbReference type="Pfam" id="PF00990">
    <property type="entry name" value="GGDEF"/>
    <property type="match status" value="1"/>
</dbReference>
<dbReference type="RefSeq" id="WP_267845552.1">
    <property type="nucleotide sequence ID" value="NZ_JAPMXC010000001.1"/>
</dbReference>
<dbReference type="InterPro" id="IPR043128">
    <property type="entry name" value="Rev_trsase/Diguanyl_cyclase"/>
</dbReference>
<feature type="domain" description="EAL" evidence="3">
    <location>
        <begin position="503"/>
        <end position="758"/>
    </location>
</feature>
<dbReference type="SMART" id="SM00086">
    <property type="entry name" value="PAC"/>
    <property type="match status" value="1"/>
</dbReference>
<dbReference type="SMART" id="SM00052">
    <property type="entry name" value="EAL"/>
    <property type="match status" value="1"/>
</dbReference>
<comment type="caution">
    <text evidence="5">The sequence shown here is derived from an EMBL/GenBank/DDBJ whole genome shotgun (WGS) entry which is preliminary data.</text>
</comment>
<dbReference type="CDD" id="cd01949">
    <property type="entry name" value="GGDEF"/>
    <property type="match status" value="1"/>
</dbReference>
<dbReference type="PROSITE" id="PS50112">
    <property type="entry name" value="PAS"/>
    <property type="match status" value="1"/>
</dbReference>
<dbReference type="Gene3D" id="3.30.70.270">
    <property type="match status" value="1"/>
</dbReference>
<dbReference type="InterPro" id="IPR035965">
    <property type="entry name" value="PAS-like_dom_sf"/>
</dbReference>
<dbReference type="Proteomes" id="UP001082899">
    <property type="component" value="Unassembled WGS sequence"/>
</dbReference>
<dbReference type="PANTHER" id="PTHR44757">
    <property type="entry name" value="DIGUANYLATE CYCLASE DGCP"/>
    <property type="match status" value="1"/>
</dbReference>
<accession>A0ABT3ZI83</accession>
<dbReference type="SMART" id="SM00267">
    <property type="entry name" value="GGDEF"/>
    <property type="match status" value="1"/>
</dbReference>
<dbReference type="InterPro" id="IPR001610">
    <property type="entry name" value="PAC"/>
</dbReference>
<dbReference type="EMBL" id="JAPMXC010000001">
    <property type="protein sequence ID" value="MCY0386234.1"/>
    <property type="molecule type" value="Genomic_DNA"/>
</dbReference>
<feature type="domain" description="PAS" evidence="1">
    <location>
        <begin position="173"/>
        <end position="249"/>
    </location>
</feature>
<evidence type="ECO:0000259" key="2">
    <source>
        <dbReference type="PROSITE" id="PS50113"/>
    </source>
</evidence>
<reference evidence="5" key="1">
    <citation type="submission" date="2022-11" db="EMBL/GenBank/DDBJ databases">
        <title>Robbsia betulipollinis sp. nov., isolated from pollen of birch (Betula pendula).</title>
        <authorList>
            <person name="Shi H."/>
            <person name="Ambika Manirajan B."/>
            <person name="Ratering S."/>
            <person name="Geissler-Plaum R."/>
            <person name="Schnell S."/>
        </authorList>
    </citation>
    <scope>NUCLEOTIDE SEQUENCE</scope>
    <source>
        <strain evidence="5">Bb-Pol-6</strain>
    </source>
</reference>
<dbReference type="PANTHER" id="PTHR44757:SF2">
    <property type="entry name" value="BIOFILM ARCHITECTURE MAINTENANCE PROTEIN MBAA"/>
    <property type="match status" value="1"/>
</dbReference>
<dbReference type="InterPro" id="IPR000160">
    <property type="entry name" value="GGDEF_dom"/>
</dbReference>
<dbReference type="InterPro" id="IPR000700">
    <property type="entry name" value="PAS-assoc_C"/>
</dbReference>
<dbReference type="Gene3D" id="3.20.20.450">
    <property type="entry name" value="EAL domain"/>
    <property type="match status" value="1"/>
</dbReference>
<dbReference type="CDD" id="cd01948">
    <property type="entry name" value="EAL"/>
    <property type="match status" value="1"/>
</dbReference>
<keyword evidence="6" id="KW-1185">Reference proteome</keyword>
<gene>
    <name evidence="5" type="ORF">OVY01_03020</name>
</gene>
<dbReference type="InterPro" id="IPR001633">
    <property type="entry name" value="EAL_dom"/>
</dbReference>
<evidence type="ECO:0000259" key="3">
    <source>
        <dbReference type="PROSITE" id="PS50883"/>
    </source>
</evidence>
<dbReference type="InterPro" id="IPR000014">
    <property type="entry name" value="PAS"/>
</dbReference>
<dbReference type="Pfam" id="PF13426">
    <property type="entry name" value="PAS_9"/>
    <property type="match status" value="1"/>
</dbReference>
<dbReference type="SUPFAM" id="SSF141868">
    <property type="entry name" value="EAL domain-like"/>
    <property type="match status" value="1"/>
</dbReference>
<feature type="domain" description="PAC" evidence="2">
    <location>
        <begin position="250"/>
        <end position="304"/>
    </location>
</feature>
<dbReference type="Pfam" id="PF00563">
    <property type="entry name" value="EAL"/>
    <property type="match status" value="1"/>
</dbReference>
<dbReference type="InterPro" id="IPR035919">
    <property type="entry name" value="EAL_sf"/>
</dbReference>
<dbReference type="PROSITE" id="PS50883">
    <property type="entry name" value="EAL"/>
    <property type="match status" value="1"/>
</dbReference>
<dbReference type="PROSITE" id="PS50113">
    <property type="entry name" value="PAC"/>
    <property type="match status" value="1"/>
</dbReference>
<dbReference type="InterPro" id="IPR029787">
    <property type="entry name" value="Nucleotide_cyclase"/>
</dbReference>
<feature type="domain" description="GGDEF" evidence="4">
    <location>
        <begin position="361"/>
        <end position="494"/>
    </location>
</feature>
<evidence type="ECO:0000313" key="5">
    <source>
        <dbReference type="EMBL" id="MCY0386234.1"/>
    </source>
</evidence>
<proteinExistence type="predicted"/>
<dbReference type="CDD" id="cd00130">
    <property type="entry name" value="PAS"/>
    <property type="match status" value="1"/>
</dbReference>
<evidence type="ECO:0000259" key="1">
    <source>
        <dbReference type="PROSITE" id="PS50112"/>
    </source>
</evidence>
<dbReference type="SUPFAM" id="SSF55073">
    <property type="entry name" value="Nucleotide cyclase"/>
    <property type="match status" value="1"/>
</dbReference>
<name>A0ABT3ZI83_9BURK</name>
<protein>
    <submittedName>
        <fullName evidence="5">EAL domain-containing protein</fullName>
    </submittedName>
</protein>
<dbReference type="PROSITE" id="PS50887">
    <property type="entry name" value="GGDEF"/>
    <property type="match status" value="1"/>
</dbReference>
<evidence type="ECO:0000313" key="6">
    <source>
        <dbReference type="Proteomes" id="UP001082899"/>
    </source>
</evidence>
<evidence type="ECO:0000259" key="4">
    <source>
        <dbReference type="PROSITE" id="PS50887"/>
    </source>
</evidence>